<dbReference type="RefSeq" id="WP_073017130.1">
    <property type="nucleotide sequence ID" value="NZ_FQWF01000002.1"/>
</dbReference>
<protein>
    <submittedName>
        <fullName evidence="2">Outer membrane efflux protein</fullName>
    </submittedName>
</protein>
<dbReference type="PANTHER" id="PTHR30203">
    <property type="entry name" value="OUTER MEMBRANE CATION EFFLUX PROTEIN"/>
    <property type="match status" value="1"/>
</dbReference>
<keyword evidence="3" id="KW-1185">Reference proteome</keyword>
<dbReference type="Gene3D" id="2.20.200.10">
    <property type="entry name" value="Outer membrane efflux proteins (OEP)"/>
    <property type="match status" value="1"/>
</dbReference>
<dbReference type="Gene3D" id="1.20.1600.10">
    <property type="entry name" value="Outer membrane efflux proteins (OEP)"/>
    <property type="match status" value="1"/>
</dbReference>
<organism evidence="2 3">
    <name type="scientific">Flavobacterium micromati</name>
    <dbReference type="NCBI Taxonomy" id="229205"/>
    <lineage>
        <taxon>Bacteria</taxon>
        <taxon>Pseudomonadati</taxon>
        <taxon>Bacteroidota</taxon>
        <taxon>Flavobacteriia</taxon>
        <taxon>Flavobacteriales</taxon>
        <taxon>Flavobacteriaceae</taxon>
        <taxon>Flavobacterium</taxon>
    </lineage>
</organism>
<dbReference type="EMBL" id="FQWF01000002">
    <property type="protein sequence ID" value="SHG09007.1"/>
    <property type="molecule type" value="Genomic_DNA"/>
</dbReference>
<dbReference type="STRING" id="229205.SAMN05444372_102216"/>
<sequence length="216" mass="24474">MCRQFPTTIVRNKSKFNTYDTVAINLGIPSQLLQNRPDIRHPELELAASKFDVKSVKAAFYPSFVMNGSIGYQAFNTALLFQSPQSLAYTIFGNLTAPLLNRSAIKAKFNTAKAKQTEALLNYQKIILNGYVEVANEIWNINNLEKLYELKNQEVYFYTQSTEIANDLFESGRATHLEVLLTQRTALESKINLITTKKMQHQAIINLYKALGGGWQ</sequence>
<dbReference type="InterPro" id="IPR010131">
    <property type="entry name" value="MdtP/NodT-like"/>
</dbReference>
<name>A0A1M5GZA1_9FLAO</name>
<dbReference type="SUPFAM" id="SSF56954">
    <property type="entry name" value="Outer membrane efflux proteins (OEP)"/>
    <property type="match status" value="1"/>
</dbReference>
<evidence type="ECO:0000313" key="3">
    <source>
        <dbReference type="Proteomes" id="UP000184020"/>
    </source>
</evidence>
<dbReference type="AlphaFoldDB" id="A0A1M5GZA1"/>
<evidence type="ECO:0000256" key="1">
    <source>
        <dbReference type="ARBA" id="ARBA00007613"/>
    </source>
</evidence>
<gene>
    <name evidence="2" type="ORF">SAMN05444372_102216</name>
</gene>
<proteinExistence type="inferred from homology"/>
<accession>A0A1M5GZA1</accession>
<dbReference type="GO" id="GO:0015562">
    <property type="term" value="F:efflux transmembrane transporter activity"/>
    <property type="evidence" value="ECO:0007669"/>
    <property type="project" value="InterPro"/>
</dbReference>
<dbReference type="PANTHER" id="PTHR30203:SF30">
    <property type="entry name" value="OUTER MEMBRANE PROTEIN-RELATED"/>
    <property type="match status" value="1"/>
</dbReference>
<evidence type="ECO:0000313" key="2">
    <source>
        <dbReference type="EMBL" id="SHG09007.1"/>
    </source>
</evidence>
<dbReference type="Pfam" id="PF02321">
    <property type="entry name" value="OEP"/>
    <property type="match status" value="1"/>
</dbReference>
<dbReference type="InterPro" id="IPR003423">
    <property type="entry name" value="OMP_efflux"/>
</dbReference>
<reference evidence="3" key="1">
    <citation type="submission" date="2016-11" db="EMBL/GenBank/DDBJ databases">
        <authorList>
            <person name="Varghese N."/>
            <person name="Submissions S."/>
        </authorList>
    </citation>
    <scope>NUCLEOTIDE SEQUENCE [LARGE SCALE GENOMIC DNA]</scope>
    <source>
        <strain evidence="3">DSM 17659</strain>
    </source>
</reference>
<dbReference type="Proteomes" id="UP000184020">
    <property type="component" value="Unassembled WGS sequence"/>
</dbReference>
<comment type="similarity">
    <text evidence="1">Belongs to the outer membrane factor (OMF) (TC 1.B.17) family.</text>
</comment>